<sequence length="152" mass="17180">MRKLDHGTWVLVADGEKALFLENVTDSLNPNLQVRHEKHQENPPNSAQKSDTAGRRSDGMSQARSAVSEADWHQLQKDRFADELAEMLYDRVHRGHFRRIVLVAPPKTLGELRAKLHPEVARSVVGEVHKTLTNHPLDQIEKIVKSELEASA</sequence>
<evidence type="ECO:0000256" key="1">
    <source>
        <dbReference type="SAM" id="MobiDB-lite"/>
    </source>
</evidence>
<evidence type="ECO:0000313" key="3">
    <source>
        <dbReference type="Proteomes" id="UP000201838"/>
    </source>
</evidence>
<accession>A0A238IVM2</accession>
<proteinExistence type="predicted"/>
<keyword evidence="3" id="KW-1185">Reference proteome</keyword>
<reference evidence="2 3" key="1">
    <citation type="submission" date="2017-05" db="EMBL/GenBank/DDBJ databases">
        <authorList>
            <person name="Song R."/>
            <person name="Chenine A.L."/>
            <person name="Ruprecht R.M."/>
        </authorList>
    </citation>
    <scope>NUCLEOTIDE SEQUENCE [LARGE SCALE GENOMIC DNA]</scope>
    <source>
        <strain evidence="2 3">CECT 8489</strain>
    </source>
</reference>
<organism evidence="2 3">
    <name type="scientific">Boseongicola aestuarii</name>
    <dbReference type="NCBI Taxonomy" id="1470561"/>
    <lineage>
        <taxon>Bacteria</taxon>
        <taxon>Pseudomonadati</taxon>
        <taxon>Pseudomonadota</taxon>
        <taxon>Alphaproteobacteria</taxon>
        <taxon>Rhodobacterales</taxon>
        <taxon>Paracoccaceae</taxon>
        <taxon>Boseongicola</taxon>
    </lineage>
</organism>
<dbReference type="InterPro" id="IPR041374">
    <property type="entry name" value="BaeRF_family12"/>
</dbReference>
<dbReference type="AlphaFoldDB" id="A0A238IVM2"/>
<dbReference type="OrthoDB" id="9812459at2"/>
<gene>
    <name evidence="2" type="ORF">BOA8489_00512</name>
</gene>
<dbReference type="Proteomes" id="UP000201838">
    <property type="component" value="Unassembled WGS sequence"/>
</dbReference>
<dbReference type="RefSeq" id="WP_093972372.1">
    <property type="nucleotide sequence ID" value="NZ_FXXQ01000001.1"/>
</dbReference>
<name>A0A238IVM2_9RHOB</name>
<dbReference type="Pfam" id="PF18856">
    <property type="entry name" value="baeRF_family12"/>
    <property type="match status" value="1"/>
</dbReference>
<feature type="region of interest" description="Disordered" evidence="1">
    <location>
        <begin position="35"/>
        <end position="72"/>
    </location>
</feature>
<protein>
    <submittedName>
        <fullName evidence="2">Protein required for attachment to host cells</fullName>
    </submittedName>
</protein>
<feature type="compositionally biased region" description="Polar residues" evidence="1">
    <location>
        <begin position="42"/>
        <end position="51"/>
    </location>
</feature>
<evidence type="ECO:0000313" key="2">
    <source>
        <dbReference type="EMBL" id="SMX22416.1"/>
    </source>
</evidence>
<dbReference type="EMBL" id="FXXQ01000001">
    <property type="protein sequence ID" value="SMX22416.1"/>
    <property type="molecule type" value="Genomic_DNA"/>
</dbReference>